<protein>
    <recommendedName>
        <fullName evidence="15">EGF-like domain-containing protein</fullName>
    </recommendedName>
</protein>
<sequence length="150" mass="17347">MMKQLSTLVLLFYVVLLCPPVQTRSTLSEDSTRDAPLAEQGLERPRVAKRSILSCDTSFDKYCLHGQCMFLVDLEETHCKCDLGYLGSRCEQPQLVKQPMREDELALIIVCVVLLILGLSGALYFFCEWYRKKYHPQQQKRLRDTRDQIA</sequence>
<dbReference type="Proteomes" id="UP001460270">
    <property type="component" value="Unassembled WGS sequence"/>
</dbReference>
<feature type="chain" id="PRO_5044013129" description="EGF-like domain-containing protein" evidence="14">
    <location>
        <begin position="24"/>
        <end position="150"/>
    </location>
</feature>
<evidence type="ECO:0000256" key="1">
    <source>
        <dbReference type="ARBA" id="ARBA00004479"/>
    </source>
</evidence>
<dbReference type="GO" id="GO:0008284">
    <property type="term" value="P:positive regulation of cell population proliferation"/>
    <property type="evidence" value="ECO:0007669"/>
    <property type="project" value="TreeGrafter"/>
</dbReference>
<dbReference type="EMBL" id="JBBPFD010000003">
    <property type="protein sequence ID" value="KAK7934393.1"/>
    <property type="molecule type" value="Genomic_DNA"/>
</dbReference>
<dbReference type="GO" id="GO:0008083">
    <property type="term" value="F:growth factor activity"/>
    <property type="evidence" value="ECO:0007669"/>
    <property type="project" value="UniProtKB-KW"/>
</dbReference>
<evidence type="ECO:0000256" key="10">
    <source>
        <dbReference type="ARBA" id="ARBA00023157"/>
    </source>
</evidence>
<name>A0AAW0Q208_9GOBI</name>
<keyword evidence="10 12" id="KW-1015">Disulfide bond</keyword>
<feature type="transmembrane region" description="Helical" evidence="13">
    <location>
        <begin position="105"/>
        <end position="127"/>
    </location>
</feature>
<dbReference type="GO" id="GO:0005615">
    <property type="term" value="C:extracellular space"/>
    <property type="evidence" value="ECO:0007669"/>
    <property type="project" value="TreeGrafter"/>
</dbReference>
<accession>A0AAW0Q208</accession>
<evidence type="ECO:0000256" key="4">
    <source>
        <dbReference type="ARBA" id="ARBA00022536"/>
    </source>
</evidence>
<evidence type="ECO:0000256" key="3">
    <source>
        <dbReference type="ARBA" id="ARBA00022525"/>
    </source>
</evidence>
<keyword evidence="11" id="KW-0325">Glycoprotein</keyword>
<dbReference type="GO" id="GO:0005154">
    <property type="term" value="F:epidermal growth factor receptor binding"/>
    <property type="evidence" value="ECO:0007669"/>
    <property type="project" value="TreeGrafter"/>
</dbReference>
<evidence type="ECO:0000256" key="8">
    <source>
        <dbReference type="ARBA" id="ARBA00023030"/>
    </source>
</evidence>
<evidence type="ECO:0000256" key="7">
    <source>
        <dbReference type="ARBA" id="ARBA00022989"/>
    </source>
</evidence>
<feature type="domain" description="EGF-like" evidence="15">
    <location>
        <begin position="51"/>
        <end position="91"/>
    </location>
</feature>
<keyword evidence="4 12" id="KW-0245">EGF-like domain</keyword>
<evidence type="ECO:0000256" key="6">
    <source>
        <dbReference type="ARBA" id="ARBA00022729"/>
    </source>
</evidence>
<dbReference type="PROSITE" id="PS01186">
    <property type="entry name" value="EGF_2"/>
    <property type="match status" value="1"/>
</dbReference>
<keyword evidence="9 13" id="KW-0472">Membrane</keyword>
<evidence type="ECO:0000313" key="17">
    <source>
        <dbReference type="Proteomes" id="UP001460270"/>
    </source>
</evidence>
<dbReference type="PRINTS" id="PR00009">
    <property type="entry name" value="EGFTGF"/>
</dbReference>
<dbReference type="GO" id="GO:0007173">
    <property type="term" value="P:epidermal growth factor receptor signaling pathway"/>
    <property type="evidence" value="ECO:0007669"/>
    <property type="project" value="TreeGrafter"/>
</dbReference>
<evidence type="ECO:0000256" key="13">
    <source>
        <dbReference type="SAM" id="Phobius"/>
    </source>
</evidence>
<comment type="subcellular location">
    <subcellularLocation>
        <location evidence="1">Membrane</location>
        <topology evidence="1">Single-pass type I membrane protein</topology>
    </subcellularLocation>
    <subcellularLocation>
        <location evidence="2">Secreted</location>
    </subcellularLocation>
</comment>
<evidence type="ECO:0000256" key="12">
    <source>
        <dbReference type="PROSITE-ProRule" id="PRU00076"/>
    </source>
</evidence>
<keyword evidence="8" id="KW-0339">Growth factor</keyword>
<keyword evidence="3" id="KW-0964">Secreted</keyword>
<keyword evidence="5 13" id="KW-0812">Transmembrane</keyword>
<dbReference type="PANTHER" id="PTHR10740:SF11">
    <property type="entry name" value="PROEPIREGULIN"/>
    <property type="match status" value="1"/>
</dbReference>
<evidence type="ECO:0000313" key="16">
    <source>
        <dbReference type="EMBL" id="KAK7934393.1"/>
    </source>
</evidence>
<evidence type="ECO:0000256" key="9">
    <source>
        <dbReference type="ARBA" id="ARBA00023136"/>
    </source>
</evidence>
<dbReference type="AlphaFoldDB" id="A0AAW0Q208"/>
<keyword evidence="17" id="KW-1185">Reference proteome</keyword>
<gene>
    <name evidence="16" type="ORF">WMY93_005289</name>
</gene>
<keyword evidence="7 13" id="KW-1133">Transmembrane helix</keyword>
<evidence type="ECO:0000256" key="14">
    <source>
        <dbReference type="SAM" id="SignalP"/>
    </source>
</evidence>
<organism evidence="16 17">
    <name type="scientific">Mugilogobius chulae</name>
    <name type="common">yellowstripe goby</name>
    <dbReference type="NCBI Taxonomy" id="88201"/>
    <lineage>
        <taxon>Eukaryota</taxon>
        <taxon>Metazoa</taxon>
        <taxon>Chordata</taxon>
        <taxon>Craniata</taxon>
        <taxon>Vertebrata</taxon>
        <taxon>Euteleostomi</taxon>
        <taxon>Actinopterygii</taxon>
        <taxon>Neopterygii</taxon>
        <taxon>Teleostei</taxon>
        <taxon>Neoteleostei</taxon>
        <taxon>Acanthomorphata</taxon>
        <taxon>Gobiaria</taxon>
        <taxon>Gobiiformes</taxon>
        <taxon>Gobioidei</taxon>
        <taxon>Gobiidae</taxon>
        <taxon>Gobionellinae</taxon>
        <taxon>Mugilogobius</taxon>
    </lineage>
</organism>
<evidence type="ECO:0000259" key="15">
    <source>
        <dbReference type="PROSITE" id="PS50026"/>
    </source>
</evidence>
<proteinExistence type="predicted"/>
<evidence type="ECO:0000256" key="11">
    <source>
        <dbReference type="ARBA" id="ARBA00023180"/>
    </source>
</evidence>
<feature type="disulfide bond" evidence="12">
    <location>
        <begin position="81"/>
        <end position="90"/>
    </location>
</feature>
<dbReference type="PANTHER" id="PTHR10740">
    <property type="entry name" value="TRANSFORMING GROWTH FACTOR ALPHA"/>
    <property type="match status" value="1"/>
</dbReference>
<reference evidence="17" key="1">
    <citation type="submission" date="2024-04" db="EMBL/GenBank/DDBJ databases">
        <title>Salinicola lusitanus LLJ914,a marine bacterium isolated from the Okinawa Trough.</title>
        <authorList>
            <person name="Li J."/>
        </authorList>
    </citation>
    <scope>NUCLEOTIDE SEQUENCE [LARGE SCALE GENOMIC DNA]</scope>
</reference>
<dbReference type="InterPro" id="IPR000742">
    <property type="entry name" value="EGF"/>
</dbReference>
<dbReference type="PROSITE" id="PS50026">
    <property type="entry name" value="EGF_3"/>
    <property type="match status" value="1"/>
</dbReference>
<evidence type="ECO:0000256" key="2">
    <source>
        <dbReference type="ARBA" id="ARBA00004613"/>
    </source>
</evidence>
<evidence type="ECO:0000256" key="5">
    <source>
        <dbReference type="ARBA" id="ARBA00022692"/>
    </source>
</evidence>
<dbReference type="SUPFAM" id="SSF57196">
    <property type="entry name" value="EGF/Laminin"/>
    <property type="match status" value="1"/>
</dbReference>
<dbReference type="GO" id="GO:0016020">
    <property type="term" value="C:membrane"/>
    <property type="evidence" value="ECO:0007669"/>
    <property type="project" value="UniProtKB-SubCell"/>
</dbReference>
<dbReference type="Gene3D" id="2.10.25.10">
    <property type="entry name" value="Laminin"/>
    <property type="match status" value="1"/>
</dbReference>
<dbReference type="PROSITE" id="PS00022">
    <property type="entry name" value="EGF_1"/>
    <property type="match status" value="1"/>
</dbReference>
<comment type="caution">
    <text evidence="12">Lacks conserved residue(s) required for the propagation of feature annotation.</text>
</comment>
<comment type="caution">
    <text evidence="16">The sequence shown here is derived from an EMBL/GenBank/DDBJ whole genome shotgun (WGS) entry which is preliminary data.</text>
</comment>
<dbReference type="GO" id="GO:0045840">
    <property type="term" value="P:positive regulation of mitotic nuclear division"/>
    <property type="evidence" value="ECO:0007669"/>
    <property type="project" value="TreeGrafter"/>
</dbReference>
<feature type="signal peptide" evidence="14">
    <location>
        <begin position="1"/>
        <end position="23"/>
    </location>
</feature>
<keyword evidence="6 14" id="KW-0732">Signal</keyword>